<dbReference type="InterPro" id="IPR004937">
    <property type="entry name" value="Urea_transporter"/>
</dbReference>
<evidence type="ECO:0000313" key="10">
    <source>
        <dbReference type="Proteomes" id="UP000294419"/>
    </source>
</evidence>
<name>A0A4P6ZFR1_9FLAO</name>
<dbReference type="PANTHER" id="PTHR10464:SF4">
    <property type="entry name" value="UREA TRANSPORTER"/>
    <property type="match status" value="1"/>
</dbReference>
<dbReference type="KEGG" id="csal:NBC122_01636"/>
<dbReference type="PIRSF" id="PIRSF016502">
    <property type="entry name" value="Urea_transporter"/>
    <property type="match status" value="1"/>
</dbReference>
<keyword evidence="10" id="KW-1185">Reference proteome</keyword>
<gene>
    <name evidence="9" type="ORF">NBC122_01636</name>
</gene>
<proteinExistence type="inferred from homology"/>
<dbReference type="OrthoDB" id="279428at2"/>
<evidence type="ECO:0000313" key="9">
    <source>
        <dbReference type="EMBL" id="QBO58451.1"/>
    </source>
</evidence>
<dbReference type="PANTHER" id="PTHR10464">
    <property type="entry name" value="UREA TRANSPORTER"/>
    <property type="match status" value="1"/>
</dbReference>
<dbReference type="Proteomes" id="UP000294419">
    <property type="component" value="Chromosome"/>
</dbReference>
<comment type="similarity">
    <text evidence="2">Belongs to the urea transporter family.</text>
</comment>
<evidence type="ECO:0000256" key="2">
    <source>
        <dbReference type="ARBA" id="ARBA00005914"/>
    </source>
</evidence>
<feature type="transmembrane region" description="Helical" evidence="8">
    <location>
        <begin position="180"/>
        <end position="206"/>
    </location>
</feature>
<organism evidence="9 10">
    <name type="scientific">Chryseobacterium salivictor</name>
    <dbReference type="NCBI Taxonomy" id="2547600"/>
    <lineage>
        <taxon>Bacteria</taxon>
        <taxon>Pseudomonadati</taxon>
        <taxon>Bacteroidota</taxon>
        <taxon>Flavobacteriia</taxon>
        <taxon>Flavobacteriales</taxon>
        <taxon>Weeksellaceae</taxon>
        <taxon>Chryseobacterium group</taxon>
        <taxon>Chryseobacterium</taxon>
    </lineage>
</organism>
<evidence type="ECO:0000256" key="1">
    <source>
        <dbReference type="ARBA" id="ARBA00004651"/>
    </source>
</evidence>
<evidence type="ECO:0000256" key="5">
    <source>
        <dbReference type="ARBA" id="ARBA00022989"/>
    </source>
</evidence>
<feature type="transmembrane region" description="Helical" evidence="8">
    <location>
        <begin position="267"/>
        <end position="286"/>
    </location>
</feature>
<feature type="transmembrane region" description="Helical" evidence="8">
    <location>
        <begin position="95"/>
        <end position="114"/>
    </location>
</feature>
<accession>A0A4P6ZFR1</accession>
<feature type="site" description="Important for channel permeability" evidence="7">
    <location>
        <position position="273"/>
    </location>
</feature>
<feature type="transmembrane region" description="Helical" evidence="8">
    <location>
        <begin position="71"/>
        <end position="89"/>
    </location>
</feature>
<protein>
    <submittedName>
        <fullName evidence="9">Urea transporter</fullName>
    </submittedName>
</protein>
<evidence type="ECO:0000256" key="3">
    <source>
        <dbReference type="ARBA" id="ARBA00022475"/>
    </source>
</evidence>
<dbReference type="EMBL" id="CP037954">
    <property type="protein sequence ID" value="QBO58451.1"/>
    <property type="molecule type" value="Genomic_DNA"/>
</dbReference>
<dbReference type="AlphaFoldDB" id="A0A4P6ZFR1"/>
<feature type="transmembrane region" description="Helical" evidence="8">
    <location>
        <begin position="31"/>
        <end position="59"/>
    </location>
</feature>
<feature type="transmembrane region" description="Helical" evidence="8">
    <location>
        <begin position="121"/>
        <end position="139"/>
    </location>
</feature>
<dbReference type="GO" id="GO:0005886">
    <property type="term" value="C:plasma membrane"/>
    <property type="evidence" value="ECO:0007669"/>
    <property type="project" value="UniProtKB-SubCell"/>
</dbReference>
<feature type="transmembrane region" description="Helical" evidence="8">
    <location>
        <begin position="218"/>
        <end position="236"/>
    </location>
</feature>
<dbReference type="InterPro" id="IPR029020">
    <property type="entry name" value="Ammonium/urea_transptr"/>
</dbReference>
<keyword evidence="4 8" id="KW-0812">Transmembrane</keyword>
<evidence type="ECO:0000256" key="8">
    <source>
        <dbReference type="SAM" id="Phobius"/>
    </source>
</evidence>
<keyword evidence="6 8" id="KW-0472">Membrane</keyword>
<evidence type="ECO:0000256" key="6">
    <source>
        <dbReference type="ARBA" id="ARBA00023136"/>
    </source>
</evidence>
<sequence>MKKVFEKVPFVDQVLKGVGQIMLQENSWTGVLFLIGIFLGSWQCGLAAVVAGASGTLTAKFLKYDQKEINAGMYGFSASLVGVALAFLFQATVLIWVLIIVGSVLAAIFQNFFIARKLRAFSFPFIVISWVFVYSLQHYTQIPPSDLMSVKFEDSKFIDVFTAIQGFGEVIFQGSPLSGFLFFLGVFIGSPVAALYGLAGSLLSAYISQLNGEALEHVHMGLFGFNAVLSAIFFSGHKKIDGLWVLIAVVITAVLNDLIVDYKILDAFGGVFTFPFVAATWLTLLLKKVVLKKSV</sequence>
<reference evidence="9 10" key="1">
    <citation type="submission" date="2019-03" db="EMBL/GenBank/DDBJ databases">
        <authorList>
            <person name="Kim H."/>
            <person name="Yu S.-M."/>
        </authorList>
    </citation>
    <scope>NUCLEOTIDE SEQUENCE [LARGE SCALE GENOMIC DNA]</scope>
    <source>
        <strain evidence="9 10">NBC122</strain>
    </source>
</reference>
<evidence type="ECO:0000256" key="7">
    <source>
        <dbReference type="PIRSR" id="PIRSR016502-1"/>
    </source>
</evidence>
<feature type="transmembrane region" description="Helical" evidence="8">
    <location>
        <begin position="242"/>
        <end position="260"/>
    </location>
</feature>
<dbReference type="Gene3D" id="1.10.3430.10">
    <property type="entry name" value="Ammonium transporter AmtB like domains"/>
    <property type="match status" value="1"/>
</dbReference>
<keyword evidence="5 8" id="KW-1133">Transmembrane helix</keyword>
<dbReference type="GO" id="GO:0015204">
    <property type="term" value="F:urea transmembrane transporter activity"/>
    <property type="evidence" value="ECO:0007669"/>
    <property type="project" value="InterPro"/>
</dbReference>
<comment type="subcellular location">
    <subcellularLocation>
        <location evidence="1">Cell membrane</location>
        <topology evidence="1">Multi-pass membrane protein</topology>
    </subcellularLocation>
</comment>
<dbReference type="RefSeq" id="WP_133439880.1">
    <property type="nucleotide sequence ID" value="NZ_CP037954.1"/>
</dbReference>
<dbReference type="Pfam" id="PF03253">
    <property type="entry name" value="UT"/>
    <property type="match status" value="1"/>
</dbReference>
<evidence type="ECO:0000256" key="4">
    <source>
        <dbReference type="ARBA" id="ARBA00022692"/>
    </source>
</evidence>
<keyword evidence="3" id="KW-1003">Cell membrane</keyword>